<protein>
    <recommendedName>
        <fullName evidence="2">N-acetyl-gamma-glutamyl-phosphate reductase</fullName>
        <ecNumber evidence="2">1.2.1.38</ecNumber>
    </recommendedName>
</protein>
<dbReference type="InterPro" id="IPR050085">
    <property type="entry name" value="AGPR"/>
</dbReference>
<dbReference type="Gene3D" id="3.30.360.10">
    <property type="entry name" value="Dihydrodipicolinate Reductase, domain 2"/>
    <property type="match status" value="1"/>
</dbReference>
<name>A0A3B0T5W0_9ZZZZ</name>
<evidence type="ECO:0000256" key="3">
    <source>
        <dbReference type="ARBA" id="ARBA00022571"/>
    </source>
</evidence>
<comment type="catalytic activity">
    <reaction evidence="7">
        <text>N-acetyl-L-glutamate 5-semialdehyde + phosphate + NADP(+) = N-acetyl-L-glutamyl 5-phosphate + NADPH + H(+)</text>
        <dbReference type="Rhea" id="RHEA:21588"/>
        <dbReference type="ChEBI" id="CHEBI:15378"/>
        <dbReference type="ChEBI" id="CHEBI:29123"/>
        <dbReference type="ChEBI" id="CHEBI:43474"/>
        <dbReference type="ChEBI" id="CHEBI:57783"/>
        <dbReference type="ChEBI" id="CHEBI:57936"/>
        <dbReference type="ChEBI" id="CHEBI:58349"/>
        <dbReference type="EC" id="1.2.1.38"/>
    </reaction>
</comment>
<dbReference type="InterPro" id="IPR000534">
    <property type="entry name" value="Semialdehyde_DH_NAD-bd"/>
</dbReference>
<dbReference type="FunFam" id="3.30.360.10:FF:000014">
    <property type="entry name" value="N-acetyl-gamma-glutamyl-phosphate reductase"/>
    <property type="match status" value="1"/>
</dbReference>
<evidence type="ECO:0000313" key="9">
    <source>
        <dbReference type="EMBL" id="VAW09792.1"/>
    </source>
</evidence>
<keyword evidence="6 9" id="KW-0560">Oxidoreductase</keyword>
<sequence length="344" mass="35919">MSHDLTRVAILGASGYAGGELVRLVDQHPLMELVHIGAHSKAGQTLGSVHPNLGGGDRILGTLAPSEVPDVDVVFLALPHGASAAPAMALSERTVMLVDLGSDFRISDPARYAAAYGSQHPAPEQLGNWVYGLAELNHRNLVGAQRIAVPGCYPTSALLALGPLVTEGGIDTAGIIVDALSGVSGAGRSVKAELQFGAMSDSAHAYNLIHHRHRPEIEQGIEMVGGVDPIVTFTPHLVPMHRGILSTAYARTGLTEDELRTILLDAYTDAPFVNVIEEPPATRWVVGSNNALIAVKVDERAGCAVIVSAIDNLLKGAAGQAVQCVNIALGWDETTGLPMTGAMP</sequence>
<dbReference type="PANTHER" id="PTHR32338">
    <property type="entry name" value="N-ACETYL-GAMMA-GLUTAMYL-PHOSPHATE REDUCTASE, CHLOROPLASTIC-RELATED-RELATED"/>
    <property type="match status" value="1"/>
</dbReference>
<dbReference type="HAMAP" id="MF_00150">
    <property type="entry name" value="ArgC_type1"/>
    <property type="match status" value="1"/>
</dbReference>
<dbReference type="CDD" id="cd23934">
    <property type="entry name" value="AGPR_1_C"/>
    <property type="match status" value="1"/>
</dbReference>
<dbReference type="Pfam" id="PF22698">
    <property type="entry name" value="Semialdhyde_dhC_1"/>
    <property type="match status" value="1"/>
</dbReference>
<dbReference type="InterPro" id="IPR036291">
    <property type="entry name" value="NAD(P)-bd_dom_sf"/>
</dbReference>
<dbReference type="AlphaFoldDB" id="A0A3B0T5W0"/>
<dbReference type="EC" id="1.2.1.38" evidence="2"/>
<dbReference type="Pfam" id="PF01118">
    <property type="entry name" value="Semialdhyde_dh"/>
    <property type="match status" value="1"/>
</dbReference>
<dbReference type="InterPro" id="IPR058924">
    <property type="entry name" value="AGPR_dimerisation_dom"/>
</dbReference>
<keyword evidence="3" id="KW-0055">Arginine biosynthesis</keyword>
<feature type="domain" description="Semialdehyde dehydrogenase NAD-binding" evidence="8">
    <location>
        <begin position="7"/>
        <end position="144"/>
    </location>
</feature>
<dbReference type="SUPFAM" id="SSF55347">
    <property type="entry name" value="Glyceraldehyde-3-phosphate dehydrogenase-like, C-terminal domain"/>
    <property type="match status" value="1"/>
</dbReference>
<evidence type="ECO:0000256" key="1">
    <source>
        <dbReference type="ARBA" id="ARBA00004862"/>
    </source>
</evidence>
<dbReference type="InterPro" id="IPR023013">
    <property type="entry name" value="AGPR_AS"/>
</dbReference>
<dbReference type="PANTHER" id="PTHR32338:SF10">
    <property type="entry name" value="N-ACETYL-GAMMA-GLUTAMYL-PHOSPHATE REDUCTASE, CHLOROPLASTIC-RELATED"/>
    <property type="match status" value="1"/>
</dbReference>
<evidence type="ECO:0000256" key="2">
    <source>
        <dbReference type="ARBA" id="ARBA00013072"/>
    </source>
</evidence>
<dbReference type="Gene3D" id="3.40.50.720">
    <property type="entry name" value="NAD(P)-binding Rossmann-like Domain"/>
    <property type="match status" value="1"/>
</dbReference>
<reference evidence="9" key="1">
    <citation type="submission" date="2018-06" db="EMBL/GenBank/DDBJ databases">
        <authorList>
            <person name="Zhirakovskaya E."/>
        </authorList>
    </citation>
    <scope>NUCLEOTIDE SEQUENCE</scope>
</reference>
<dbReference type="GO" id="GO:0006526">
    <property type="term" value="P:L-arginine biosynthetic process"/>
    <property type="evidence" value="ECO:0007669"/>
    <property type="project" value="UniProtKB-KW"/>
</dbReference>
<comment type="pathway">
    <text evidence="1">Amino-acid biosynthesis; L-arginine biosynthesis; N(2)-acetyl-L-ornithine from L-glutamate: step 3/4.</text>
</comment>
<keyword evidence="5" id="KW-0521">NADP</keyword>
<dbReference type="EMBL" id="UOEK01000654">
    <property type="protein sequence ID" value="VAW09792.1"/>
    <property type="molecule type" value="Genomic_DNA"/>
</dbReference>
<keyword evidence="4" id="KW-0028">Amino-acid biosynthesis</keyword>
<dbReference type="SMART" id="SM00859">
    <property type="entry name" value="Semialdhyde_dh"/>
    <property type="match status" value="1"/>
</dbReference>
<evidence type="ECO:0000256" key="6">
    <source>
        <dbReference type="ARBA" id="ARBA00023002"/>
    </source>
</evidence>
<dbReference type="GO" id="GO:0003942">
    <property type="term" value="F:N-acetyl-gamma-glutamyl-phosphate reductase activity"/>
    <property type="evidence" value="ECO:0007669"/>
    <property type="project" value="UniProtKB-EC"/>
</dbReference>
<accession>A0A3B0T5W0</accession>
<evidence type="ECO:0000256" key="7">
    <source>
        <dbReference type="ARBA" id="ARBA00050557"/>
    </source>
</evidence>
<dbReference type="NCBIfam" id="TIGR01850">
    <property type="entry name" value="argC"/>
    <property type="match status" value="1"/>
</dbReference>
<dbReference type="PROSITE" id="PS01224">
    <property type="entry name" value="ARGC"/>
    <property type="match status" value="1"/>
</dbReference>
<dbReference type="SUPFAM" id="SSF51735">
    <property type="entry name" value="NAD(P)-binding Rossmann-fold domains"/>
    <property type="match status" value="1"/>
</dbReference>
<dbReference type="GO" id="GO:0051287">
    <property type="term" value="F:NAD binding"/>
    <property type="evidence" value="ECO:0007669"/>
    <property type="project" value="InterPro"/>
</dbReference>
<dbReference type="GO" id="GO:0070401">
    <property type="term" value="F:NADP+ binding"/>
    <property type="evidence" value="ECO:0007669"/>
    <property type="project" value="InterPro"/>
</dbReference>
<evidence type="ECO:0000256" key="4">
    <source>
        <dbReference type="ARBA" id="ARBA00022605"/>
    </source>
</evidence>
<evidence type="ECO:0000256" key="5">
    <source>
        <dbReference type="ARBA" id="ARBA00022857"/>
    </source>
</evidence>
<dbReference type="InterPro" id="IPR000706">
    <property type="entry name" value="AGPR_type-1"/>
</dbReference>
<evidence type="ECO:0000259" key="8">
    <source>
        <dbReference type="SMART" id="SM00859"/>
    </source>
</evidence>
<proteinExistence type="inferred from homology"/>
<organism evidence="9">
    <name type="scientific">hydrothermal vent metagenome</name>
    <dbReference type="NCBI Taxonomy" id="652676"/>
    <lineage>
        <taxon>unclassified sequences</taxon>
        <taxon>metagenomes</taxon>
        <taxon>ecological metagenomes</taxon>
    </lineage>
</organism>
<gene>
    <name evidence="9" type="ORF">MNBD_ACTINO02-354</name>
</gene>